<feature type="transmembrane region" description="Helical" evidence="1">
    <location>
        <begin position="40"/>
        <end position="63"/>
    </location>
</feature>
<name>A0ABW5YJR6_9FLAO</name>
<dbReference type="RefSeq" id="WP_379810119.1">
    <property type="nucleotide sequence ID" value="NZ_JBHUPC010000006.1"/>
</dbReference>
<comment type="caution">
    <text evidence="2">The sequence shown here is derived from an EMBL/GenBank/DDBJ whole genome shotgun (WGS) entry which is preliminary data.</text>
</comment>
<keyword evidence="1" id="KW-0472">Membrane</keyword>
<dbReference type="EMBL" id="JBHUPC010000006">
    <property type="protein sequence ID" value="MFD2890649.1"/>
    <property type="molecule type" value="Genomic_DNA"/>
</dbReference>
<feature type="transmembrane region" description="Helical" evidence="1">
    <location>
        <begin position="9"/>
        <end position="28"/>
    </location>
</feature>
<dbReference type="Proteomes" id="UP001597534">
    <property type="component" value="Unassembled WGS sequence"/>
</dbReference>
<accession>A0ABW5YJR6</accession>
<evidence type="ECO:0000313" key="3">
    <source>
        <dbReference type="Proteomes" id="UP001597534"/>
    </source>
</evidence>
<protein>
    <recommendedName>
        <fullName evidence="4">DUF3311 domain-containing protein</fullName>
    </recommendedName>
</protein>
<proteinExistence type="predicted"/>
<evidence type="ECO:0008006" key="4">
    <source>
        <dbReference type="Google" id="ProtNLM"/>
    </source>
</evidence>
<reference evidence="3" key="1">
    <citation type="journal article" date="2019" name="Int. J. Syst. Evol. Microbiol.">
        <title>The Global Catalogue of Microorganisms (GCM) 10K type strain sequencing project: providing services to taxonomists for standard genome sequencing and annotation.</title>
        <authorList>
            <consortium name="The Broad Institute Genomics Platform"/>
            <consortium name="The Broad Institute Genome Sequencing Center for Infectious Disease"/>
            <person name="Wu L."/>
            <person name="Ma J."/>
        </authorList>
    </citation>
    <scope>NUCLEOTIDE SEQUENCE [LARGE SCALE GENOMIC DNA]</scope>
    <source>
        <strain evidence="3">KCTC 22671</strain>
    </source>
</reference>
<evidence type="ECO:0000256" key="1">
    <source>
        <dbReference type="SAM" id="Phobius"/>
    </source>
</evidence>
<organism evidence="2 3">
    <name type="scientific">Flavobacterium chuncheonense</name>
    <dbReference type="NCBI Taxonomy" id="2026653"/>
    <lineage>
        <taxon>Bacteria</taxon>
        <taxon>Pseudomonadati</taxon>
        <taxon>Bacteroidota</taxon>
        <taxon>Flavobacteriia</taxon>
        <taxon>Flavobacteriales</taxon>
        <taxon>Flavobacteriaceae</taxon>
        <taxon>Flavobacterium</taxon>
    </lineage>
</organism>
<evidence type="ECO:0000313" key="2">
    <source>
        <dbReference type="EMBL" id="MFD2890649.1"/>
    </source>
</evidence>
<keyword evidence="3" id="KW-1185">Reference proteome</keyword>
<sequence length="64" mass="7567">MKKRHQQKLVVVSLFLLISLNLPLLLLFDSSEAFMGVPLFYIYVFSIWMLSIIVSIIIVNRYYE</sequence>
<keyword evidence="1" id="KW-1133">Transmembrane helix</keyword>
<keyword evidence="1" id="KW-0812">Transmembrane</keyword>
<gene>
    <name evidence="2" type="ORF">ACFS5J_01290</name>
</gene>